<protein>
    <submittedName>
        <fullName evidence="1">Predicted protein</fullName>
    </submittedName>
</protein>
<dbReference type="GeneID" id="6078495"/>
<proteinExistence type="predicted"/>
<evidence type="ECO:0000313" key="1">
    <source>
        <dbReference type="EMBL" id="EDR06458.1"/>
    </source>
</evidence>
<dbReference type="HOGENOM" id="CLU_1532836_0_0_1"/>
<organism evidence="2">
    <name type="scientific">Laccaria bicolor (strain S238N-H82 / ATCC MYA-4686)</name>
    <name type="common">Bicoloured deceiver</name>
    <name type="synonym">Laccaria laccata var. bicolor</name>
    <dbReference type="NCBI Taxonomy" id="486041"/>
    <lineage>
        <taxon>Eukaryota</taxon>
        <taxon>Fungi</taxon>
        <taxon>Dikarya</taxon>
        <taxon>Basidiomycota</taxon>
        <taxon>Agaricomycotina</taxon>
        <taxon>Agaricomycetes</taxon>
        <taxon>Agaricomycetidae</taxon>
        <taxon>Agaricales</taxon>
        <taxon>Agaricineae</taxon>
        <taxon>Hydnangiaceae</taxon>
        <taxon>Laccaria</taxon>
    </lineage>
</organism>
<dbReference type="InParanoid" id="B0DG64"/>
<dbReference type="Proteomes" id="UP000001194">
    <property type="component" value="Unassembled WGS sequence"/>
</dbReference>
<gene>
    <name evidence="1" type="ORF">LACBIDRAFT_328846</name>
</gene>
<name>B0DG64_LACBS</name>
<evidence type="ECO:0000313" key="2">
    <source>
        <dbReference type="Proteomes" id="UP000001194"/>
    </source>
</evidence>
<dbReference type="EMBL" id="DS547108">
    <property type="protein sequence ID" value="EDR06458.1"/>
    <property type="molecule type" value="Genomic_DNA"/>
</dbReference>
<keyword evidence="2" id="KW-1185">Reference proteome</keyword>
<dbReference type="KEGG" id="lbc:LACBIDRAFT_328846"/>
<dbReference type="RefSeq" id="XP_001882830.1">
    <property type="nucleotide sequence ID" value="XM_001882795.1"/>
</dbReference>
<accession>B0DG64</accession>
<dbReference type="AlphaFoldDB" id="B0DG64"/>
<sequence>MGWEDFMLGGTEEGAGLNLYFARPQRFIGDAYQSLIRWRLWVKLPFDSLHLLMPIVLRRQLVISRGIVPSPLGKLSFMRSPLGRAIEKFVRGVTDLLISAASAVTIMNMPQHSIASSLVHHQFNWPFGSSNRYLTPSIDSSLRGINARSERPMLKLKGSESRLQSCLCRRFSMLH</sequence>
<reference evidence="1 2" key="1">
    <citation type="journal article" date="2008" name="Nature">
        <title>The genome of Laccaria bicolor provides insights into mycorrhizal symbiosis.</title>
        <authorList>
            <person name="Martin F."/>
            <person name="Aerts A."/>
            <person name="Ahren D."/>
            <person name="Brun A."/>
            <person name="Danchin E.G.J."/>
            <person name="Duchaussoy F."/>
            <person name="Gibon J."/>
            <person name="Kohler A."/>
            <person name="Lindquist E."/>
            <person name="Pereda V."/>
            <person name="Salamov A."/>
            <person name="Shapiro H.J."/>
            <person name="Wuyts J."/>
            <person name="Blaudez D."/>
            <person name="Buee M."/>
            <person name="Brokstein P."/>
            <person name="Canbaeck B."/>
            <person name="Cohen D."/>
            <person name="Courty P.E."/>
            <person name="Coutinho P.M."/>
            <person name="Delaruelle C."/>
            <person name="Detter J.C."/>
            <person name="Deveau A."/>
            <person name="DiFazio S."/>
            <person name="Duplessis S."/>
            <person name="Fraissinet-Tachet L."/>
            <person name="Lucic E."/>
            <person name="Frey-Klett P."/>
            <person name="Fourrey C."/>
            <person name="Feussner I."/>
            <person name="Gay G."/>
            <person name="Grimwood J."/>
            <person name="Hoegger P.J."/>
            <person name="Jain P."/>
            <person name="Kilaru S."/>
            <person name="Labbe J."/>
            <person name="Lin Y.C."/>
            <person name="Legue V."/>
            <person name="Le Tacon F."/>
            <person name="Marmeisse R."/>
            <person name="Melayah D."/>
            <person name="Montanini B."/>
            <person name="Muratet M."/>
            <person name="Nehls U."/>
            <person name="Niculita-Hirzel H."/>
            <person name="Oudot-Le Secq M.P."/>
            <person name="Peter M."/>
            <person name="Quesneville H."/>
            <person name="Rajashekar B."/>
            <person name="Reich M."/>
            <person name="Rouhier N."/>
            <person name="Schmutz J."/>
            <person name="Yin T."/>
            <person name="Chalot M."/>
            <person name="Henrissat B."/>
            <person name="Kuees U."/>
            <person name="Lucas S."/>
            <person name="Van de Peer Y."/>
            <person name="Podila G.K."/>
            <person name="Polle A."/>
            <person name="Pukkila P.J."/>
            <person name="Richardson P.M."/>
            <person name="Rouze P."/>
            <person name="Sanders I.R."/>
            <person name="Stajich J.E."/>
            <person name="Tunlid A."/>
            <person name="Tuskan G."/>
            <person name="Grigoriev I.V."/>
        </authorList>
    </citation>
    <scope>NUCLEOTIDE SEQUENCE [LARGE SCALE GENOMIC DNA]</scope>
    <source>
        <strain evidence="2">S238N-H82 / ATCC MYA-4686</strain>
    </source>
</reference>